<sequence>MGKLPVPVETYPIIAIIGGAIGGAGWYLARLAQGPEVVWDRKNNPHPWQDIKPGQTTKLLNYNDQVGTEGKWSRNRL</sequence>
<dbReference type="RefSeq" id="XP_009268977.1">
    <property type="nucleotide sequence ID" value="XM_009270702.1"/>
</dbReference>
<dbReference type="Proteomes" id="UP000014064">
    <property type="component" value="Unassembled WGS sequence"/>
</dbReference>
<dbReference type="GeneID" id="20374026"/>
<dbReference type="PANTHER" id="PTHR14256">
    <property type="entry name" value="NADH-UBIQUINONE OXIDOREDUCTASE MLRQ SUBUNIT"/>
    <property type="match status" value="1"/>
</dbReference>
<dbReference type="HOGENOM" id="CLU_175748_1_0_1"/>
<dbReference type="KEGG" id="wic:J056_001074"/>
<name>R9ADF2_WALI9</name>
<evidence type="ECO:0000256" key="1">
    <source>
        <dbReference type="SAM" id="Phobius"/>
    </source>
</evidence>
<gene>
    <name evidence="2" type="ORF">J056_001074</name>
</gene>
<feature type="transmembrane region" description="Helical" evidence="1">
    <location>
        <begin position="12"/>
        <end position="32"/>
    </location>
</feature>
<reference evidence="3" key="1">
    <citation type="journal article" date="2013" name="BMC Genomics">
        <title>Genome and transcriptome sequencing of the halophilic fungus Wallemia ichthyophaga: haloadaptations present and absent.</title>
        <authorList>
            <person name="Zajc J."/>
            <person name="Liu Y."/>
            <person name="Dai W."/>
            <person name="Yang Z."/>
            <person name="Hu J."/>
            <person name="Gostincar C."/>
            <person name="Gunde-Cimerman N."/>
        </authorList>
    </citation>
    <scope>NUCLEOTIDE SEQUENCE [LARGE SCALE GENOMIC DNA]</scope>
    <source>
        <strain evidence="3">EXF-994 / CBS 113033</strain>
    </source>
</reference>
<dbReference type="Pfam" id="PF06522">
    <property type="entry name" value="B12D"/>
    <property type="match status" value="1"/>
</dbReference>
<evidence type="ECO:0000313" key="3">
    <source>
        <dbReference type="Proteomes" id="UP000014064"/>
    </source>
</evidence>
<proteinExistence type="predicted"/>
<protein>
    <submittedName>
        <fullName evidence="2">NADH dehydrogenase 1 alpha subcomplex subunit 4-like 2</fullName>
    </submittedName>
</protein>
<dbReference type="eggNOG" id="ENOG502S7HN">
    <property type="taxonomic scope" value="Eukaryota"/>
</dbReference>
<organism evidence="2 3">
    <name type="scientific">Wallemia ichthyophaga (strain EXF-994 / CBS 113033)</name>
    <dbReference type="NCBI Taxonomy" id="1299270"/>
    <lineage>
        <taxon>Eukaryota</taxon>
        <taxon>Fungi</taxon>
        <taxon>Dikarya</taxon>
        <taxon>Basidiomycota</taxon>
        <taxon>Wallemiomycotina</taxon>
        <taxon>Wallemiomycetes</taxon>
        <taxon>Wallemiales</taxon>
        <taxon>Wallemiaceae</taxon>
        <taxon>Wallemia</taxon>
    </lineage>
</organism>
<dbReference type="PANTHER" id="PTHR14256:SF1">
    <property type="entry name" value="GEO09626P1"/>
    <property type="match status" value="1"/>
</dbReference>
<dbReference type="InterPro" id="IPR010530">
    <property type="entry name" value="B12D"/>
</dbReference>
<dbReference type="EMBL" id="KE007236">
    <property type="protein sequence ID" value="EOR00188.1"/>
    <property type="molecule type" value="Genomic_DNA"/>
</dbReference>
<dbReference type="OMA" id="KSFWSIW"/>
<dbReference type="OrthoDB" id="5511684at2759"/>
<dbReference type="STRING" id="1299270.R9ADF2"/>
<keyword evidence="3" id="KW-1185">Reference proteome</keyword>
<keyword evidence="1" id="KW-0812">Transmembrane</keyword>
<evidence type="ECO:0000313" key="2">
    <source>
        <dbReference type="EMBL" id="EOR00188.1"/>
    </source>
</evidence>
<keyword evidence="1" id="KW-0472">Membrane</keyword>
<accession>R9ADF2</accession>
<dbReference type="AlphaFoldDB" id="R9ADF2"/>
<keyword evidence="1" id="KW-1133">Transmembrane helix</keyword>